<dbReference type="InterPro" id="IPR008926">
    <property type="entry name" value="RNR_R1-su_N"/>
</dbReference>
<dbReference type="GO" id="GO:0004748">
    <property type="term" value="F:ribonucleoside-diphosphate reductase activity, thioredoxin disulfide as acceptor"/>
    <property type="evidence" value="ECO:0007669"/>
    <property type="project" value="UniProtKB-EC"/>
</dbReference>
<name>A0A955LJY6_UNCKA</name>
<dbReference type="NCBIfam" id="TIGR02504">
    <property type="entry name" value="NrdJ_Z"/>
    <property type="match status" value="1"/>
</dbReference>
<dbReference type="InterPro" id="IPR013344">
    <property type="entry name" value="RNR_NrdJ/NrdZ"/>
</dbReference>
<dbReference type="Pfam" id="PF02867">
    <property type="entry name" value="Ribonuc_red_lgC"/>
    <property type="match status" value="1"/>
</dbReference>
<dbReference type="EMBL" id="JAGQKZ010000021">
    <property type="protein sequence ID" value="MCA9392132.1"/>
    <property type="molecule type" value="Genomic_DNA"/>
</dbReference>
<organism evidence="14 15">
    <name type="scientific">candidate division WWE3 bacterium</name>
    <dbReference type="NCBI Taxonomy" id="2053526"/>
    <lineage>
        <taxon>Bacteria</taxon>
        <taxon>Katanobacteria</taxon>
    </lineage>
</organism>
<comment type="cofactor">
    <cofactor evidence="1 11">
        <name>adenosylcob(III)alamin</name>
        <dbReference type="ChEBI" id="CHEBI:18408"/>
    </cofactor>
</comment>
<evidence type="ECO:0000256" key="9">
    <source>
        <dbReference type="ARBA" id="ARBA00023285"/>
    </source>
</evidence>
<comment type="similarity">
    <text evidence="2 11">Belongs to the ribonucleoside diphosphate reductase class-2 family.</text>
</comment>
<dbReference type="GO" id="GO:0005524">
    <property type="term" value="F:ATP binding"/>
    <property type="evidence" value="ECO:0007669"/>
    <property type="project" value="InterPro"/>
</dbReference>
<evidence type="ECO:0000256" key="6">
    <source>
        <dbReference type="ARBA" id="ARBA00023002"/>
    </source>
</evidence>
<dbReference type="GO" id="GO:0009263">
    <property type="term" value="P:deoxyribonucleotide biosynthetic process"/>
    <property type="evidence" value="ECO:0007669"/>
    <property type="project" value="UniProtKB-KW"/>
</dbReference>
<dbReference type="GO" id="GO:0071897">
    <property type="term" value="P:DNA biosynthetic process"/>
    <property type="evidence" value="ECO:0007669"/>
    <property type="project" value="UniProtKB-KW"/>
</dbReference>
<keyword evidence="3 11" id="KW-0846">Cobalamin</keyword>
<dbReference type="Gene3D" id="3.20.70.20">
    <property type="match status" value="1"/>
</dbReference>
<protein>
    <recommendedName>
        <fullName evidence="11">Vitamin B12-dependent ribonucleotide reductase</fullName>
        <ecNumber evidence="11">1.17.4.1</ecNumber>
    </recommendedName>
</protein>
<evidence type="ECO:0000256" key="1">
    <source>
        <dbReference type="ARBA" id="ARBA00001922"/>
    </source>
</evidence>
<evidence type="ECO:0000256" key="4">
    <source>
        <dbReference type="ARBA" id="ARBA00022634"/>
    </source>
</evidence>
<keyword evidence="4 11" id="KW-0237">DNA synthesis</keyword>
<dbReference type="CDD" id="cd02888">
    <property type="entry name" value="RNR_II_dimer"/>
    <property type="match status" value="1"/>
</dbReference>
<evidence type="ECO:0000256" key="2">
    <source>
        <dbReference type="ARBA" id="ARBA00007405"/>
    </source>
</evidence>
<dbReference type="InterPro" id="IPR013509">
    <property type="entry name" value="RNR_lsu_N"/>
</dbReference>
<evidence type="ECO:0000256" key="8">
    <source>
        <dbReference type="ARBA" id="ARBA00023157"/>
    </source>
</evidence>
<evidence type="ECO:0000256" key="3">
    <source>
        <dbReference type="ARBA" id="ARBA00022628"/>
    </source>
</evidence>
<comment type="catalytic activity">
    <reaction evidence="10 11">
        <text>a 2'-deoxyribonucleoside 5'-diphosphate + [thioredoxin]-disulfide + H2O = a ribonucleoside 5'-diphosphate + [thioredoxin]-dithiol</text>
        <dbReference type="Rhea" id="RHEA:23252"/>
        <dbReference type="Rhea" id="RHEA-COMP:10698"/>
        <dbReference type="Rhea" id="RHEA-COMP:10700"/>
        <dbReference type="ChEBI" id="CHEBI:15377"/>
        <dbReference type="ChEBI" id="CHEBI:29950"/>
        <dbReference type="ChEBI" id="CHEBI:50058"/>
        <dbReference type="ChEBI" id="CHEBI:57930"/>
        <dbReference type="ChEBI" id="CHEBI:73316"/>
        <dbReference type="EC" id="1.17.4.1"/>
    </reaction>
</comment>
<keyword evidence="6 11" id="KW-0560">Oxidoreductase</keyword>
<evidence type="ECO:0000259" key="13">
    <source>
        <dbReference type="Pfam" id="PF02867"/>
    </source>
</evidence>
<sequence>MDSANDFERVVSKLLDTPEDSARETTGIEAKYLNPPQLYSVIEIKDNGKEIFNRRYRRKDADGNFIESIEEAYLRVASHIASAEESPEAVHYYTHVFYNMLTKLEFIPNAPTWTGSGTPLGQLAACFVLPIEDDMGQHPDGIFSTLKNAALIQQTGGGNGFSFSRLRPKGDVVKSSMGKASGPIGFLQVFDAAFEEVAQGGIRRGANMAVLRVDHPDVREFITCKSTEGKVKNFNISVAITDKFMEAVKNDTDFELINPRNGEVWETVRAREIFDLIVDNAWRNGEPGLLFVDEANRYNPVPQQYALEATNPCGEQWLGPYENCCLGHVNFAAHVVDGKIDWDYLARTIEMGTRFLDDVVSVNGYVPAVPQLREAAHKNRRIGLGYTGLADAMYMLGVRYGSEKGAQLAAQLS</sequence>
<dbReference type="EC" id="1.17.4.1" evidence="11"/>
<evidence type="ECO:0000256" key="11">
    <source>
        <dbReference type="RuleBase" id="RU364064"/>
    </source>
</evidence>
<gene>
    <name evidence="14" type="ORF">KC614_02925</name>
</gene>
<evidence type="ECO:0000256" key="5">
    <source>
        <dbReference type="ARBA" id="ARBA00022741"/>
    </source>
</evidence>
<dbReference type="SUPFAM" id="SSF48168">
    <property type="entry name" value="R1 subunit of ribonucleotide reductase, N-terminal domain"/>
    <property type="match status" value="1"/>
</dbReference>
<dbReference type="PANTHER" id="PTHR43371">
    <property type="entry name" value="VITAMIN B12-DEPENDENT RIBONUCLEOTIDE REDUCTASE"/>
    <property type="match status" value="1"/>
</dbReference>
<dbReference type="PANTHER" id="PTHR43371:SF1">
    <property type="entry name" value="RIBONUCLEOSIDE-DIPHOSPHATE REDUCTASE"/>
    <property type="match status" value="1"/>
</dbReference>
<evidence type="ECO:0000313" key="14">
    <source>
        <dbReference type="EMBL" id="MCA9392132.1"/>
    </source>
</evidence>
<dbReference type="Pfam" id="PF00317">
    <property type="entry name" value="Ribonuc_red_lgN"/>
    <property type="match status" value="1"/>
</dbReference>
<comment type="function">
    <text evidence="11">Catalyzes the reduction of ribonucleotides to deoxyribonucleotides. May function to provide a pool of deoxyribonucleotide precursors for DNA repair during oxygen limitation and/or for immediate growth after restoration of oxygen.</text>
</comment>
<proteinExistence type="inferred from homology"/>
<dbReference type="GO" id="GO:0031419">
    <property type="term" value="F:cobalamin binding"/>
    <property type="evidence" value="ECO:0007669"/>
    <property type="project" value="UniProtKB-KW"/>
</dbReference>
<comment type="caution">
    <text evidence="14">The sequence shown here is derived from an EMBL/GenBank/DDBJ whole genome shotgun (WGS) entry which is preliminary data.</text>
</comment>
<dbReference type="InterPro" id="IPR050862">
    <property type="entry name" value="RdRp_reductase_class-2"/>
</dbReference>
<evidence type="ECO:0000256" key="10">
    <source>
        <dbReference type="ARBA" id="ARBA00047754"/>
    </source>
</evidence>
<keyword evidence="5 11" id="KW-0547">Nucleotide-binding</keyword>
<accession>A0A955LJY6</accession>
<feature type="domain" description="Ribonucleotide reductase large subunit C-terminal" evidence="13">
    <location>
        <begin position="124"/>
        <end position="412"/>
    </location>
</feature>
<evidence type="ECO:0000313" key="15">
    <source>
        <dbReference type="Proteomes" id="UP000751518"/>
    </source>
</evidence>
<keyword evidence="9 11" id="KW-0170">Cobalt</keyword>
<dbReference type="InterPro" id="IPR000788">
    <property type="entry name" value="RNR_lg_C"/>
</dbReference>
<dbReference type="PRINTS" id="PR01183">
    <property type="entry name" value="RIBORDTASEM1"/>
</dbReference>
<reference evidence="14" key="1">
    <citation type="submission" date="2020-04" db="EMBL/GenBank/DDBJ databases">
        <authorList>
            <person name="Zhang T."/>
        </authorList>
    </citation>
    <scope>NUCLEOTIDE SEQUENCE</scope>
    <source>
        <strain evidence="14">HKST-UBA03</strain>
    </source>
</reference>
<keyword evidence="7" id="KW-0215">Deoxyribonucleotide synthesis</keyword>
<feature type="domain" description="Ribonucleotide reductase large subunit N-terminal" evidence="12">
    <location>
        <begin position="46"/>
        <end position="121"/>
    </location>
</feature>
<evidence type="ECO:0000256" key="7">
    <source>
        <dbReference type="ARBA" id="ARBA00023116"/>
    </source>
</evidence>
<reference evidence="14" key="2">
    <citation type="journal article" date="2021" name="Microbiome">
        <title>Successional dynamics and alternative stable states in a saline activated sludge microbial community over 9 years.</title>
        <authorList>
            <person name="Wang Y."/>
            <person name="Ye J."/>
            <person name="Ju F."/>
            <person name="Liu L."/>
            <person name="Boyd J.A."/>
            <person name="Deng Y."/>
            <person name="Parks D.H."/>
            <person name="Jiang X."/>
            <person name="Yin X."/>
            <person name="Woodcroft B.J."/>
            <person name="Tyson G.W."/>
            <person name="Hugenholtz P."/>
            <person name="Polz M.F."/>
            <person name="Zhang T."/>
        </authorList>
    </citation>
    <scope>NUCLEOTIDE SEQUENCE</scope>
    <source>
        <strain evidence="14">HKST-UBA03</strain>
    </source>
</reference>
<dbReference type="SUPFAM" id="SSF51998">
    <property type="entry name" value="PFL-like glycyl radical enzymes"/>
    <property type="match status" value="1"/>
</dbReference>
<feature type="non-terminal residue" evidence="14">
    <location>
        <position position="413"/>
    </location>
</feature>
<evidence type="ECO:0000259" key="12">
    <source>
        <dbReference type="Pfam" id="PF00317"/>
    </source>
</evidence>
<dbReference type="AlphaFoldDB" id="A0A955LJY6"/>
<dbReference type="Proteomes" id="UP000751518">
    <property type="component" value="Unassembled WGS sequence"/>
</dbReference>
<keyword evidence="8" id="KW-1015">Disulfide bond</keyword>